<dbReference type="OrthoDB" id="9813193at2"/>
<dbReference type="Pfam" id="PF07681">
    <property type="entry name" value="DoxX"/>
    <property type="match status" value="1"/>
</dbReference>
<dbReference type="EMBL" id="QPMM01000013">
    <property type="protein sequence ID" value="RFS19426.1"/>
    <property type="molecule type" value="Genomic_DNA"/>
</dbReference>
<protein>
    <submittedName>
        <fullName evidence="8">DoxX family protein</fullName>
    </submittedName>
</protein>
<comment type="caution">
    <text evidence="8">The sequence shown here is derived from an EMBL/GenBank/DDBJ whole genome shotgun (WGS) entry which is preliminary data.</text>
</comment>
<evidence type="ECO:0000313" key="8">
    <source>
        <dbReference type="EMBL" id="RFS19426.1"/>
    </source>
</evidence>
<evidence type="ECO:0000256" key="7">
    <source>
        <dbReference type="SAM" id="Phobius"/>
    </source>
</evidence>
<keyword evidence="3" id="KW-1003">Cell membrane</keyword>
<evidence type="ECO:0000256" key="3">
    <source>
        <dbReference type="ARBA" id="ARBA00022475"/>
    </source>
</evidence>
<feature type="transmembrane region" description="Helical" evidence="7">
    <location>
        <begin position="12"/>
        <end position="39"/>
    </location>
</feature>
<accession>A0A3E1Y450</accession>
<dbReference type="InterPro" id="IPR032808">
    <property type="entry name" value="DoxX"/>
</dbReference>
<evidence type="ECO:0000256" key="2">
    <source>
        <dbReference type="ARBA" id="ARBA00006679"/>
    </source>
</evidence>
<evidence type="ECO:0000256" key="5">
    <source>
        <dbReference type="ARBA" id="ARBA00022989"/>
    </source>
</evidence>
<comment type="similarity">
    <text evidence="2">Belongs to the DoxX family.</text>
</comment>
<reference evidence="8 9" key="1">
    <citation type="submission" date="2018-07" db="EMBL/GenBank/DDBJ databases">
        <title>Chitinophaga K2CV101002-2 sp. nov., isolated from a monsoon evergreen broad-leaved forest soil.</title>
        <authorList>
            <person name="Lv Y."/>
        </authorList>
    </citation>
    <scope>NUCLEOTIDE SEQUENCE [LARGE SCALE GENOMIC DNA]</scope>
    <source>
        <strain evidence="8 9">GDMCC 1.1288</strain>
    </source>
</reference>
<name>A0A3E1Y450_9BACT</name>
<evidence type="ECO:0000256" key="6">
    <source>
        <dbReference type="ARBA" id="ARBA00023136"/>
    </source>
</evidence>
<organism evidence="8 9">
    <name type="scientific">Chitinophaga silvatica</name>
    <dbReference type="NCBI Taxonomy" id="2282649"/>
    <lineage>
        <taxon>Bacteria</taxon>
        <taxon>Pseudomonadati</taxon>
        <taxon>Bacteroidota</taxon>
        <taxon>Chitinophagia</taxon>
        <taxon>Chitinophagales</taxon>
        <taxon>Chitinophagaceae</taxon>
        <taxon>Chitinophaga</taxon>
    </lineage>
</organism>
<dbReference type="Proteomes" id="UP000260644">
    <property type="component" value="Unassembled WGS sequence"/>
</dbReference>
<comment type="subcellular location">
    <subcellularLocation>
        <location evidence="1">Cell membrane</location>
        <topology evidence="1">Multi-pass membrane protein</topology>
    </subcellularLocation>
</comment>
<dbReference type="InterPro" id="IPR051907">
    <property type="entry name" value="DoxX-like_oxidoreductase"/>
</dbReference>
<dbReference type="PANTHER" id="PTHR33452">
    <property type="entry name" value="OXIDOREDUCTASE CATD-RELATED"/>
    <property type="match status" value="1"/>
</dbReference>
<dbReference type="GO" id="GO:0005886">
    <property type="term" value="C:plasma membrane"/>
    <property type="evidence" value="ECO:0007669"/>
    <property type="project" value="UniProtKB-SubCell"/>
</dbReference>
<keyword evidence="5 7" id="KW-1133">Transmembrane helix</keyword>
<evidence type="ECO:0000256" key="4">
    <source>
        <dbReference type="ARBA" id="ARBA00022692"/>
    </source>
</evidence>
<proteinExistence type="inferred from homology"/>
<keyword evidence="9" id="KW-1185">Reference proteome</keyword>
<evidence type="ECO:0000256" key="1">
    <source>
        <dbReference type="ARBA" id="ARBA00004651"/>
    </source>
</evidence>
<dbReference type="PANTHER" id="PTHR33452:SF1">
    <property type="entry name" value="INNER MEMBRANE PROTEIN YPHA-RELATED"/>
    <property type="match status" value="1"/>
</dbReference>
<feature type="transmembrane region" description="Helical" evidence="7">
    <location>
        <begin position="51"/>
        <end position="72"/>
    </location>
</feature>
<evidence type="ECO:0000313" key="9">
    <source>
        <dbReference type="Proteomes" id="UP000260644"/>
    </source>
</evidence>
<sequence>MSNFSFPYSSVGGILIILGLFTWIAAIILVINMIVITFFMGSGKIFADDELPFLLLVMFVYLCFAGSGKYSLNHWLINKD</sequence>
<dbReference type="AlphaFoldDB" id="A0A3E1Y450"/>
<gene>
    <name evidence="8" type="ORF">DVR12_22590</name>
</gene>
<keyword evidence="6 7" id="KW-0472">Membrane</keyword>
<keyword evidence="4 7" id="KW-0812">Transmembrane</keyword>